<evidence type="ECO:0000256" key="4">
    <source>
        <dbReference type="ARBA" id="ARBA00023054"/>
    </source>
</evidence>
<protein>
    <recommendedName>
        <fullName evidence="7">Beta-catenin-like protein 1 N-terminal domain-containing protein</fullName>
    </recommendedName>
</protein>
<dbReference type="PANTHER" id="PTHR14978">
    <property type="entry name" value="BETA-CATENIN-LIKE PROTEIN 1 NUCLEAR ASSOCIATED PROTEIN"/>
    <property type="match status" value="1"/>
</dbReference>
<dbReference type="InterPro" id="IPR011989">
    <property type="entry name" value="ARM-like"/>
</dbReference>
<sequence>MDIDKLFKGSKLSLGSSKRNMPDAPTPDMLKRMKVDVPAPPVQTNPSVVNGSNKGKSRSVTIQDESEEGQEEDVEMSTDFAPGNDADYFAEEDDEGRFFGGGLTAKQKTILNTLDKVEKGASDDEHEGLTITQIRRMLLKFERAVDKNQNQRSKYPDDPTKFIESEADLDSVIKSLLPFSQEPVLAYTELVKSGAVEKMIGLMSHENTDIMLDVVQLIHELVVEDAGAEDDDDDEGEGREEAIKTLVNALLDFSILELLVDNFPRLNEAEEADRQGVFDIMGIFEAILGINPQLGQHLVSKTDILPWLLKRIGESVHDGNRVYAAEILSILMNNRPNRLAFGKADGVEITLKVLSQYRRRNPSDADEEEFMENIFDSLSAALTEPEVKKLFLDSEGVDLMVLMLKDKKDSAAQCIKVLDFAMAGPAGTACCETFVEALGLKTLFSAFMGKTSKKGKSKSNPSSAISDSTAHILGVLSSLFTNLPSDCMPRMRLLAKFVESTYEKVDRLLDLREGAVNRLAVVDKEIEQEKVQMREDGEEVTEVDEDRWYLRRLDGGFYTLQTVDYILAWVCMEDDGARAHAQQMLKRKGKTLQDIVNVLKIFRDNVDDNESEVAQAEDASPPQREILTGLIGFLEAC</sequence>
<keyword evidence="5" id="KW-0539">Nucleus</keyword>
<dbReference type="EMBL" id="NBII01000003">
    <property type="protein sequence ID" value="PAV21186.1"/>
    <property type="molecule type" value="Genomic_DNA"/>
</dbReference>
<dbReference type="Proteomes" id="UP000217199">
    <property type="component" value="Unassembled WGS sequence"/>
</dbReference>
<dbReference type="InterPro" id="IPR039678">
    <property type="entry name" value="CTNNBL1"/>
</dbReference>
<feature type="compositionally biased region" description="Polar residues" evidence="6">
    <location>
        <begin position="44"/>
        <end position="62"/>
    </location>
</feature>
<evidence type="ECO:0000259" key="7">
    <source>
        <dbReference type="SMART" id="SM01156"/>
    </source>
</evidence>
<gene>
    <name evidence="8" type="ORF">PNOK_0381300</name>
</gene>
<name>A0A286UNL4_9AGAM</name>
<dbReference type="FunCoup" id="A0A286UNL4">
    <property type="interactions" value="651"/>
</dbReference>
<dbReference type="InParanoid" id="A0A286UNL4"/>
<dbReference type="STRING" id="2282107.A0A286UNL4"/>
<keyword evidence="9" id="KW-1185">Reference proteome</keyword>
<reference evidence="8 9" key="1">
    <citation type="journal article" date="2017" name="Mol. Ecol.">
        <title>Comparative and population genomic landscape of Phellinus noxius: A hypervariable fungus causing root rot in trees.</title>
        <authorList>
            <person name="Chung C.L."/>
            <person name="Lee T.J."/>
            <person name="Akiba M."/>
            <person name="Lee H.H."/>
            <person name="Kuo T.H."/>
            <person name="Liu D."/>
            <person name="Ke H.M."/>
            <person name="Yokoi T."/>
            <person name="Roa M.B."/>
            <person name="Lu M.J."/>
            <person name="Chang Y.Y."/>
            <person name="Ann P.J."/>
            <person name="Tsai J.N."/>
            <person name="Chen C.Y."/>
            <person name="Tzean S.S."/>
            <person name="Ota Y."/>
            <person name="Hattori T."/>
            <person name="Sahashi N."/>
            <person name="Liou R.F."/>
            <person name="Kikuchi T."/>
            <person name="Tsai I.J."/>
        </authorList>
    </citation>
    <scope>NUCLEOTIDE SEQUENCE [LARGE SCALE GENOMIC DNA]</scope>
    <source>
        <strain evidence="8 9">FFPRI411160</strain>
    </source>
</reference>
<dbReference type="InterPro" id="IPR016024">
    <property type="entry name" value="ARM-type_fold"/>
</dbReference>
<dbReference type="GO" id="GO:0005681">
    <property type="term" value="C:spliceosomal complex"/>
    <property type="evidence" value="ECO:0007669"/>
    <property type="project" value="TreeGrafter"/>
</dbReference>
<dbReference type="OrthoDB" id="1898821at2759"/>
<accession>A0A286UNL4</accession>
<keyword evidence="3" id="KW-0677">Repeat</keyword>
<dbReference type="SUPFAM" id="SSF48371">
    <property type="entry name" value="ARM repeat"/>
    <property type="match status" value="1"/>
</dbReference>
<evidence type="ECO:0000313" key="8">
    <source>
        <dbReference type="EMBL" id="PAV21186.1"/>
    </source>
</evidence>
<dbReference type="Gene3D" id="1.25.10.10">
    <property type="entry name" value="Leucine-rich Repeat Variant"/>
    <property type="match status" value="1"/>
</dbReference>
<dbReference type="FunFam" id="1.25.10.10:FF:001136">
    <property type="entry name" value="Beta-catenin-like protein 1"/>
    <property type="match status" value="1"/>
</dbReference>
<keyword evidence="4" id="KW-0175">Coiled coil</keyword>
<evidence type="ECO:0000256" key="5">
    <source>
        <dbReference type="ARBA" id="ARBA00023242"/>
    </source>
</evidence>
<evidence type="ECO:0000313" key="9">
    <source>
        <dbReference type="Proteomes" id="UP000217199"/>
    </source>
</evidence>
<evidence type="ECO:0000256" key="3">
    <source>
        <dbReference type="ARBA" id="ARBA00022737"/>
    </source>
</evidence>
<keyword evidence="2" id="KW-0597">Phosphoprotein</keyword>
<feature type="region of interest" description="Disordered" evidence="6">
    <location>
        <begin position="1"/>
        <end position="81"/>
    </location>
</feature>
<evidence type="ECO:0000256" key="6">
    <source>
        <dbReference type="SAM" id="MobiDB-lite"/>
    </source>
</evidence>
<dbReference type="InterPro" id="IPR013180">
    <property type="entry name" value="CTNNBL1_N"/>
</dbReference>
<feature type="domain" description="Beta-catenin-like protein 1 N-terminal" evidence="7">
    <location>
        <begin position="103"/>
        <end position="215"/>
    </location>
</feature>
<dbReference type="GO" id="GO:0010467">
    <property type="term" value="P:gene expression"/>
    <property type="evidence" value="ECO:0007669"/>
    <property type="project" value="UniProtKB-ARBA"/>
</dbReference>
<dbReference type="Pfam" id="PF08216">
    <property type="entry name" value="CTNNBL"/>
    <property type="match status" value="1"/>
</dbReference>
<evidence type="ECO:0000256" key="2">
    <source>
        <dbReference type="ARBA" id="ARBA00022553"/>
    </source>
</evidence>
<organism evidence="8 9">
    <name type="scientific">Pyrrhoderma noxium</name>
    <dbReference type="NCBI Taxonomy" id="2282107"/>
    <lineage>
        <taxon>Eukaryota</taxon>
        <taxon>Fungi</taxon>
        <taxon>Dikarya</taxon>
        <taxon>Basidiomycota</taxon>
        <taxon>Agaricomycotina</taxon>
        <taxon>Agaricomycetes</taxon>
        <taxon>Hymenochaetales</taxon>
        <taxon>Hymenochaetaceae</taxon>
        <taxon>Pyrrhoderma</taxon>
    </lineage>
</organism>
<evidence type="ECO:0000256" key="1">
    <source>
        <dbReference type="ARBA" id="ARBA00004123"/>
    </source>
</evidence>
<comment type="caution">
    <text evidence="8">The sequence shown here is derived from an EMBL/GenBank/DDBJ whole genome shotgun (WGS) entry which is preliminary data.</text>
</comment>
<dbReference type="PANTHER" id="PTHR14978:SF0">
    <property type="entry name" value="BETA-CATENIN-LIKE PROTEIN 1"/>
    <property type="match status" value="1"/>
</dbReference>
<dbReference type="SMART" id="SM01156">
    <property type="entry name" value="DUF1716"/>
    <property type="match status" value="1"/>
</dbReference>
<feature type="compositionally biased region" description="Low complexity" evidence="6">
    <location>
        <begin position="9"/>
        <end position="18"/>
    </location>
</feature>
<comment type="subcellular location">
    <subcellularLocation>
        <location evidence="1">Nucleus</location>
    </subcellularLocation>
</comment>
<dbReference type="AlphaFoldDB" id="A0A286UNL4"/>
<proteinExistence type="predicted"/>
<feature type="compositionally biased region" description="Acidic residues" evidence="6">
    <location>
        <begin position="64"/>
        <end position="76"/>
    </location>
</feature>